<accession>A0A8B6FSX6</accession>
<evidence type="ECO:0000256" key="2">
    <source>
        <dbReference type="SAM" id="Phobius"/>
    </source>
</evidence>
<dbReference type="AlphaFoldDB" id="A0A8B6FSX6"/>
<reference evidence="4" key="1">
    <citation type="submission" date="2018-11" db="EMBL/GenBank/DDBJ databases">
        <authorList>
            <person name="Alioto T."/>
            <person name="Alioto T."/>
        </authorList>
    </citation>
    <scope>NUCLEOTIDE SEQUENCE</scope>
</reference>
<feature type="transmembrane region" description="Helical" evidence="2">
    <location>
        <begin position="225"/>
        <end position="248"/>
    </location>
</feature>
<dbReference type="InterPro" id="IPR022041">
    <property type="entry name" value="Methyltransf_FA"/>
</dbReference>
<keyword evidence="2" id="KW-0472">Membrane</keyword>
<dbReference type="Pfam" id="PF12248">
    <property type="entry name" value="Methyltransf_FA"/>
    <property type="match status" value="1"/>
</dbReference>
<dbReference type="Proteomes" id="UP000596742">
    <property type="component" value="Unassembled WGS sequence"/>
</dbReference>
<evidence type="ECO:0000256" key="1">
    <source>
        <dbReference type="SAM" id="MobiDB-lite"/>
    </source>
</evidence>
<protein>
    <recommendedName>
        <fullName evidence="3">Farnesoic acid O-methyl transferase domain-containing protein</fullName>
    </recommendedName>
</protein>
<evidence type="ECO:0000259" key="3">
    <source>
        <dbReference type="Pfam" id="PF12248"/>
    </source>
</evidence>
<dbReference type="OrthoDB" id="2142040at2759"/>
<keyword evidence="5" id="KW-1185">Reference proteome</keyword>
<name>A0A8B6FSX6_MYTGA</name>
<organism evidence="4 5">
    <name type="scientific">Mytilus galloprovincialis</name>
    <name type="common">Mediterranean mussel</name>
    <dbReference type="NCBI Taxonomy" id="29158"/>
    <lineage>
        <taxon>Eukaryota</taxon>
        <taxon>Metazoa</taxon>
        <taxon>Spiralia</taxon>
        <taxon>Lophotrochozoa</taxon>
        <taxon>Mollusca</taxon>
        <taxon>Bivalvia</taxon>
        <taxon>Autobranchia</taxon>
        <taxon>Pteriomorphia</taxon>
        <taxon>Mytilida</taxon>
        <taxon>Mytiloidea</taxon>
        <taxon>Mytilidae</taxon>
        <taxon>Mytilinae</taxon>
        <taxon>Mytilus</taxon>
    </lineage>
</organism>
<dbReference type="EMBL" id="UYJE01007249">
    <property type="protein sequence ID" value="VDI53016.1"/>
    <property type="molecule type" value="Genomic_DNA"/>
</dbReference>
<evidence type="ECO:0000313" key="5">
    <source>
        <dbReference type="Proteomes" id="UP000596742"/>
    </source>
</evidence>
<gene>
    <name evidence="4" type="ORF">MGAL_10B076804</name>
</gene>
<keyword evidence="2" id="KW-0812">Transmembrane</keyword>
<feature type="region of interest" description="Disordered" evidence="1">
    <location>
        <begin position="107"/>
        <end position="126"/>
    </location>
</feature>
<proteinExistence type="predicted"/>
<sequence>MSENSETEPLYEIDFGGYGNTVTFIRAGKFHKLPRLDEVEGEILNCDKYKDFMITWDAHTINVRHGLDDSRPPFLTWTSTTTLWPIRQLSYTEITTSSLGTASPITTTNGKTSLSQSVKTNDAPSTYGSTTIKEHQLPVSTHFLATFKVTPPTSLKTTEASDFQATSEQTPCAASCTQTCACNCPTAPDTPTSSNTLAQLKIDKKTLSSYKRRHKSAWDPRKSSFYIGCVGITVLVLSAAFIVILDFIPTCRG</sequence>
<feature type="domain" description="Farnesoic acid O-methyl transferase" evidence="3">
    <location>
        <begin position="4"/>
        <end position="93"/>
    </location>
</feature>
<keyword evidence="2" id="KW-1133">Transmembrane helix</keyword>
<comment type="caution">
    <text evidence="4">The sequence shown here is derived from an EMBL/GenBank/DDBJ whole genome shotgun (WGS) entry which is preliminary data.</text>
</comment>
<evidence type="ECO:0000313" key="4">
    <source>
        <dbReference type="EMBL" id="VDI53016.1"/>
    </source>
</evidence>